<keyword evidence="10" id="KW-1185">Reference proteome</keyword>
<keyword evidence="7" id="KW-0645">Protease</keyword>
<dbReference type="GO" id="GO:0005886">
    <property type="term" value="C:plasma membrane"/>
    <property type="evidence" value="ECO:0007669"/>
    <property type="project" value="UniProtKB-SubCell"/>
</dbReference>
<evidence type="ECO:0000256" key="2">
    <source>
        <dbReference type="ARBA" id="ARBA00004401"/>
    </source>
</evidence>
<dbReference type="SUPFAM" id="SSF51306">
    <property type="entry name" value="LexA/Signal peptidase"/>
    <property type="match status" value="1"/>
</dbReference>
<name>A0A940PDG4_9ENTE</name>
<dbReference type="EC" id="3.4.21.89" evidence="4 7"/>
<dbReference type="GO" id="GO:0009003">
    <property type="term" value="F:signal peptidase activity"/>
    <property type="evidence" value="ECO:0007669"/>
    <property type="project" value="UniProtKB-EC"/>
</dbReference>
<dbReference type="InterPro" id="IPR036286">
    <property type="entry name" value="LexA/Signal_pep-like_sf"/>
</dbReference>
<keyword evidence="7" id="KW-0472">Membrane</keyword>
<dbReference type="InterPro" id="IPR019758">
    <property type="entry name" value="Pept_S26A_signal_pept_1_CS"/>
</dbReference>
<evidence type="ECO:0000256" key="6">
    <source>
        <dbReference type="PIRSR" id="PIRSR600223-1"/>
    </source>
</evidence>
<dbReference type="RefSeq" id="WP_209530319.1">
    <property type="nucleotide sequence ID" value="NZ_JAEEGA010000012.1"/>
</dbReference>
<comment type="similarity">
    <text evidence="3 7">Belongs to the peptidase S26 family.</text>
</comment>
<evidence type="ECO:0000256" key="1">
    <source>
        <dbReference type="ARBA" id="ARBA00000677"/>
    </source>
</evidence>
<comment type="caution">
    <text evidence="9">The sequence shown here is derived from an EMBL/GenBank/DDBJ whole genome shotgun (WGS) entry which is preliminary data.</text>
</comment>
<dbReference type="Pfam" id="PF10502">
    <property type="entry name" value="Peptidase_S26"/>
    <property type="match status" value="1"/>
</dbReference>
<dbReference type="PROSITE" id="PS00760">
    <property type="entry name" value="SPASE_I_2"/>
    <property type="match status" value="1"/>
</dbReference>
<comment type="catalytic activity">
    <reaction evidence="1 7">
        <text>Cleavage of hydrophobic, N-terminal signal or leader sequences from secreted and periplasmic proteins.</text>
        <dbReference type="EC" id="3.4.21.89"/>
    </reaction>
</comment>
<dbReference type="PRINTS" id="PR00727">
    <property type="entry name" value="LEADERPTASE"/>
</dbReference>
<evidence type="ECO:0000256" key="5">
    <source>
        <dbReference type="ARBA" id="ARBA00022801"/>
    </source>
</evidence>
<evidence type="ECO:0000256" key="4">
    <source>
        <dbReference type="ARBA" id="ARBA00013208"/>
    </source>
</evidence>
<dbReference type="CDD" id="cd06530">
    <property type="entry name" value="S26_SPase_I"/>
    <property type="match status" value="1"/>
</dbReference>
<evidence type="ECO:0000259" key="8">
    <source>
        <dbReference type="Pfam" id="PF10502"/>
    </source>
</evidence>
<feature type="active site" evidence="6">
    <location>
        <position position="37"/>
    </location>
</feature>
<dbReference type="PROSITE" id="PS00761">
    <property type="entry name" value="SPASE_I_3"/>
    <property type="match status" value="1"/>
</dbReference>
<keyword evidence="7" id="KW-1133">Transmembrane helix</keyword>
<dbReference type="AlphaFoldDB" id="A0A940PDG4"/>
<feature type="transmembrane region" description="Helical" evidence="7">
    <location>
        <begin position="12"/>
        <end position="30"/>
    </location>
</feature>
<dbReference type="InterPro" id="IPR019533">
    <property type="entry name" value="Peptidase_S26"/>
</dbReference>
<sequence>MRVREYIKRRYGFLLRLLLLILSRIFYWEIITVFGDSMAPAYVDQQRLVGVNYSQISRFDVVMIQKGDVSDTNYLKRIIGLPGEQIDMVEDELRVDGKIINETFLLPYQIEFYQDKLKKVYAGHTDYQQRAEEARCFTSDFSLVVPEGQYFVMGDNRIISLDSRSESFGMIARSEIKKEIVLTVWPISEFKLK</sequence>
<dbReference type="InterPro" id="IPR019757">
    <property type="entry name" value="Pept_S26A_signal_pept_1_Lys-AS"/>
</dbReference>
<dbReference type="PANTHER" id="PTHR43390">
    <property type="entry name" value="SIGNAL PEPTIDASE I"/>
    <property type="match status" value="1"/>
</dbReference>
<dbReference type="Gene3D" id="2.10.109.10">
    <property type="entry name" value="Umud Fragment, subunit A"/>
    <property type="match status" value="1"/>
</dbReference>
<dbReference type="GO" id="GO:0004252">
    <property type="term" value="F:serine-type endopeptidase activity"/>
    <property type="evidence" value="ECO:0007669"/>
    <property type="project" value="InterPro"/>
</dbReference>
<organism evidence="9 10">
    <name type="scientific">Vagococcus allomyrinae</name>
    <dbReference type="NCBI Taxonomy" id="2794353"/>
    <lineage>
        <taxon>Bacteria</taxon>
        <taxon>Bacillati</taxon>
        <taxon>Bacillota</taxon>
        <taxon>Bacilli</taxon>
        <taxon>Lactobacillales</taxon>
        <taxon>Enterococcaceae</taxon>
        <taxon>Vagococcus</taxon>
    </lineage>
</organism>
<dbReference type="InterPro" id="IPR000223">
    <property type="entry name" value="Pept_S26A_signal_pept_1"/>
</dbReference>
<feature type="domain" description="Peptidase S26" evidence="8">
    <location>
        <begin position="13"/>
        <end position="185"/>
    </location>
</feature>
<reference evidence="9" key="1">
    <citation type="submission" date="2020-12" db="EMBL/GenBank/DDBJ databases">
        <title>Vagococcus allomyrinae sp. nov. and Enterococcus lavae sp. nov., isolated from the larvae of Allomyrina dichotoma.</title>
        <authorList>
            <person name="Lee S.D."/>
        </authorList>
    </citation>
    <scope>NUCLEOTIDE SEQUENCE</scope>
    <source>
        <strain evidence="9">BWB3-3</strain>
    </source>
</reference>
<keyword evidence="5 7" id="KW-0378">Hydrolase</keyword>
<dbReference type="EMBL" id="JAEEGA010000012">
    <property type="protein sequence ID" value="MBP1042790.1"/>
    <property type="molecule type" value="Genomic_DNA"/>
</dbReference>
<feature type="active site" evidence="6">
    <location>
        <position position="76"/>
    </location>
</feature>
<protein>
    <recommendedName>
        <fullName evidence="4 7">Signal peptidase I</fullName>
        <ecNumber evidence="4 7">3.4.21.89</ecNumber>
    </recommendedName>
</protein>
<evidence type="ECO:0000256" key="3">
    <source>
        <dbReference type="ARBA" id="ARBA00009370"/>
    </source>
</evidence>
<evidence type="ECO:0000256" key="7">
    <source>
        <dbReference type="RuleBase" id="RU362042"/>
    </source>
</evidence>
<comment type="subcellular location">
    <subcellularLocation>
        <location evidence="2">Cell membrane</location>
        <topology evidence="2">Single-pass type II membrane protein</topology>
    </subcellularLocation>
    <subcellularLocation>
        <location evidence="7">Membrane</location>
        <topology evidence="7">Single-pass type II membrane protein</topology>
    </subcellularLocation>
</comment>
<dbReference type="Proteomes" id="UP000674938">
    <property type="component" value="Unassembled WGS sequence"/>
</dbReference>
<dbReference type="PANTHER" id="PTHR43390:SF1">
    <property type="entry name" value="CHLOROPLAST PROCESSING PEPTIDASE"/>
    <property type="match status" value="1"/>
</dbReference>
<keyword evidence="7" id="KW-0812">Transmembrane</keyword>
<evidence type="ECO:0000313" key="10">
    <source>
        <dbReference type="Proteomes" id="UP000674938"/>
    </source>
</evidence>
<proteinExistence type="inferred from homology"/>
<accession>A0A940PDG4</accession>
<dbReference type="GO" id="GO:0006465">
    <property type="term" value="P:signal peptide processing"/>
    <property type="evidence" value="ECO:0007669"/>
    <property type="project" value="InterPro"/>
</dbReference>
<evidence type="ECO:0000313" key="9">
    <source>
        <dbReference type="EMBL" id="MBP1042790.1"/>
    </source>
</evidence>
<gene>
    <name evidence="9" type="primary">lepB</name>
    <name evidence="9" type="ORF">I6N95_17365</name>
</gene>
<dbReference type="NCBIfam" id="TIGR02227">
    <property type="entry name" value="sigpep_I_bact"/>
    <property type="match status" value="1"/>
</dbReference>